<organism evidence="2 3">
    <name type="scientific">Tumebacillus permanentifrigoris</name>
    <dbReference type="NCBI Taxonomy" id="378543"/>
    <lineage>
        <taxon>Bacteria</taxon>
        <taxon>Bacillati</taxon>
        <taxon>Bacillota</taxon>
        <taxon>Bacilli</taxon>
        <taxon>Bacillales</taxon>
        <taxon>Alicyclobacillaceae</taxon>
        <taxon>Tumebacillus</taxon>
    </lineage>
</organism>
<comment type="similarity">
    <text evidence="1">Belongs to the WXG100 family.</text>
</comment>
<evidence type="ECO:0000256" key="1">
    <source>
        <dbReference type="RuleBase" id="RU362001"/>
    </source>
</evidence>
<keyword evidence="3" id="KW-1185">Reference proteome</keyword>
<dbReference type="Gene3D" id="1.10.287.1060">
    <property type="entry name" value="ESAT-6-like"/>
    <property type="match status" value="1"/>
</dbReference>
<dbReference type="RefSeq" id="WP_109688841.1">
    <property type="nucleotide sequence ID" value="NZ_QGGL01000007.1"/>
</dbReference>
<name>A0A316DBV6_9BACL</name>
<dbReference type="AlphaFoldDB" id="A0A316DBV6"/>
<dbReference type="SUPFAM" id="SSF140453">
    <property type="entry name" value="EsxAB dimer-like"/>
    <property type="match status" value="1"/>
</dbReference>
<dbReference type="InterPro" id="IPR036689">
    <property type="entry name" value="ESAT-6-like_sf"/>
</dbReference>
<dbReference type="EMBL" id="QGGL01000007">
    <property type="protein sequence ID" value="PWK13514.1"/>
    <property type="molecule type" value="Genomic_DNA"/>
</dbReference>
<dbReference type="Pfam" id="PF06013">
    <property type="entry name" value="WXG100"/>
    <property type="match status" value="1"/>
</dbReference>
<evidence type="ECO:0000313" key="3">
    <source>
        <dbReference type="Proteomes" id="UP000245634"/>
    </source>
</evidence>
<dbReference type="Proteomes" id="UP000245634">
    <property type="component" value="Unassembled WGS sequence"/>
</dbReference>
<dbReference type="InterPro" id="IPR010310">
    <property type="entry name" value="T7SS_ESAT-6-like"/>
</dbReference>
<dbReference type="OrthoDB" id="4978934at2"/>
<protein>
    <recommendedName>
        <fullName evidence="1">ESAT-6-like protein</fullName>
    </recommendedName>
</protein>
<comment type="caution">
    <text evidence="2">The sequence shown here is derived from an EMBL/GenBank/DDBJ whole genome shotgun (WGS) entry which is preliminary data.</text>
</comment>
<proteinExistence type="inferred from homology"/>
<evidence type="ECO:0000313" key="2">
    <source>
        <dbReference type="EMBL" id="PWK13514.1"/>
    </source>
</evidence>
<accession>A0A316DBV6</accession>
<sequence>MDYLKVTPEQLDAASREIQNGSNEINAINQRLMHLVLSLKDTWNGQAQQQYDAWFHQWKTNLDALNHTLGEFSGATTKAAEAYRHAESQVKGMFNV</sequence>
<gene>
    <name evidence="2" type="ORF">C7459_107183</name>
</gene>
<dbReference type="NCBIfam" id="TIGR03930">
    <property type="entry name" value="WXG100_ESAT6"/>
    <property type="match status" value="1"/>
</dbReference>
<reference evidence="2 3" key="1">
    <citation type="submission" date="2018-05" db="EMBL/GenBank/DDBJ databases">
        <title>Genomic Encyclopedia of Type Strains, Phase IV (KMG-IV): sequencing the most valuable type-strain genomes for metagenomic binning, comparative biology and taxonomic classification.</title>
        <authorList>
            <person name="Goeker M."/>
        </authorList>
    </citation>
    <scope>NUCLEOTIDE SEQUENCE [LARGE SCALE GENOMIC DNA]</scope>
    <source>
        <strain evidence="2 3">DSM 18773</strain>
    </source>
</reference>